<organism evidence="1 2">
    <name type="scientific">Candidatus Defluviibacterium haderslevense</name>
    <dbReference type="NCBI Taxonomy" id="2981993"/>
    <lineage>
        <taxon>Bacteria</taxon>
        <taxon>Pseudomonadati</taxon>
        <taxon>Bacteroidota</taxon>
        <taxon>Saprospiria</taxon>
        <taxon>Saprospirales</taxon>
        <taxon>Saprospiraceae</taxon>
        <taxon>Candidatus Defluviibacterium</taxon>
    </lineage>
</organism>
<dbReference type="AlphaFoldDB" id="A0A9D7SB96"/>
<protein>
    <submittedName>
        <fullName evidence="1">Uncharacterized protein</fullName>
    </submittedName>
</protein>
<evidence type="ECO:0000313" key="1">
    <source>
        <dbReference type="EMBL" id="MBK9718628.1"/>
    </source>
</evidence>
<reference evidence="1 2" key="1">
    <citation type="submission" date="2020-10" db="EMBL/GenBank/DDBJ databases">
        <title>Connecting structure to function with the recovery of over 1000 high-quality activated sludge metagenome-assembled genomes encoding full-length rRNA genes using long-read sequencing.</title>
        <authorList>
            <person name="Singleton C.M."/>
            <person name="Petriglieri F."/>
            <person name="Kristensen J.M."/>
            <person name="Kirkegaard R.H."/>
            <person name="Michaelsen T.Y."/>
            <person name="Andersen M.H."/>
            <person name="Karst S.M."/>
            <person name="Dueholm M.S."/>
            <person name="Nielsen P.H."/>
            <person name="Albertsen M."/>
        </authorList>
    </citation>
    <scope>NUCLEOTIDE SEQUENCE [LARGE SCALE GENOMIC DNA]</scope>
    <source>
        <strain evidence="1">Ribe_18-Q3-R11-54_BAT3C.373</strain>
    </source>
</reference>
<sequence>MYRQCKATEDKDMTPFDFITDHLVNIDSIFDKHENGDEQKPHTPNQAQHHGQTHVTFIAYFAFKITTFHSYVVKPTLSTEDFIQSDYISKIFRPPITQLVFQ</sequence>
<dbReference type="EMBL" id="JADKFW010000012">
    <property type="protein sequence ID" value="MBK9718628.1"/>
    <property type="molecule type" value="Genomic_DNA"/>
</dbReference>
<dbReference type="Proteomes" id="UP000808349">
    <property type="component" value="Unassembled WGS sequence"/>
</dbReference>
<name>A0A9D7SB96_9BACT</name>
<gene>
    <name evidence="1" type="ORF">IPO85_14170</name>
</gene>
<proteinExistence type="predicted"/>
<comment type="caution">
    <text evidence="1">The sequence shown here is derived from an EMBL/GenBank/DDBJ whole genome shotgun (WGS) entry which is preliminary data.</text>
</comment>
<evidence type="ECO:0000313" key="2">
    <source>
        <dbReference type="Proteomes" id="UP000808349"/>
    </source>
</evidence>
<accession>A0A9D7SB96</accession>